<evidence type="ECO:0000313" key="4">
    <source>
        <dbReference type="Proteomes" id="UP001501337"/>
    </source>
</evidence>
<name>A0ABP7NNP6_9GAMM</name>
<organism evidence="3 4">
    <name type="scientific">Allohahella marinimesophila</name>
    <dbReference type="NCBI Taxonomy" id="1054972"/>
    <lineage>
        <taxon>Bacteria</taxon>
        <taxon>Pseudomonadati</taxon>
        <taxon>Pseudomonadota</taxon>
        <taxon>Gammaproteobacteria</taxon>
        <taxon>Oceanospirillales</taxon>
        <taxon>Hahellaceae</taxon>
        <taxon>Allohahella</taxon>
    </lineage>
</organism>
<dbReference type="NCBIfam" id="TIGR02532">
    <property type="entry name" value="IV_pilin_GFxxxE"/>
    <property type="match status" value="1"/>
</dbReference>
<keyword evidence="1" id="KW-0812">Transmembrane</keyword>
<dbReference type="NCBIfam" id="TIGR02523">
    <property type="entry name" value="type_IV_pilV"/>
    <property type="match status" value="1"/>
</dbReference>
<evidence type="ECO:0000259" key="2">
    <source>
        <dbReference type="Pfam" id="PF22150"/>
    </source>
</evidence>
<proteinExistence type="predicted"/>
<dbReference type="EMBL" id="BAABBO010000001">
    <property type="protein sequence ID" value="GAA3951010.1"/>
    <property type="molecule type" value="Genomic_DNA"/>
</dbReference>
<keyword evidence="1" id="KW-0472">Membrane</keyword>
<comment type="caution">
    <text evidence="3">The sequence shown here is derived from an EMBL/GenBank/DDBJ whole genome shotgun (WGS) entry which is preliminary data.</text>
</comment>
<keyword evidence="1" id="KW-1133">Transmembrane helix</keyword>
<evidence type="ECO:0000313" key="3">
    <source>
        <dbReference type="EMBL" id="GAA3951010.1"/>
    </source>
</evidence>
<protein>
    <recommendedName>
        <fullName evidence="2">Type IV pilin Tt1218-like domain-containing protein</fullName>
    </recommendedName>
</protein>
<accession>A0ABP7NNP6</accession>
<dbReference type="PROSITE" id="PS00409">
    <property type="entry name" value="PROKAR_NTER_METHYL"/>
    <property type="match status" value="1"/>
</dbReference>
<gene>
    <name evidence="3" type="ORF">GCM10022278_07720</name>
</gene>
<dbReference type="InterPro" id="IPR012902">
    <property type="entry name" value="N_methyl_site"/>
</dbReference>
<keyword evidence="4" id="KW-1185">Reference proteome</keyword>
<reference evidence="4" key="1">
    <citation type="journal article" date="2019" name="Int. J. Syst. Evol. Microbiol.">
        <title>The Global Catalogue of Microorganisms (GCM) 10K type strain sequencing project: providing services to taxonomists for standard genome sequencing and annotation.</title>
        <authorList>
            <consortium name="The Broad Institute Genomics Platform"/>
            <consortium name="The Broad Institute Genome Sequencing Center for Infectious Disease"/>
            <person name="Wu L."/>
            <person name="Ma J."/>
        </authorList>
    </citation>
    <scope>NUCLEOTIDE SEQUENCE [LARGE SCALE GENOMIC DNA]</scope>
    <source>
        <strain evidence="4">JCM 17555</strain>
    </source>
</reference>
<feature type="domain" description="Type IV pilin Tt1218-like" evidence="2">
    <location>
        <begin position="39"/>
        <end position="120"/>
    </location>
</feature>
<dbReference type="Proteomes" id="UP001501337">
    <property type="component" value="Unassembled WGS sequence"/>
</dbReference>
<dbReference type="InterPro" id="IPR013362">
    <property type="entry name" value="Pilus_4_PilV"/>
</dbReference>
<dbReference type="RefSeq" id="WP_344803445.1">
    <property type="nucleotide sequence ID" value="NZ_BAABBO010000001.1"/>
</dbReference>
<dbReference type="Pfam" id="PF07963">
    <property type="entry name" value="N_methyl"/>
    <property type="match status" value="1"/>
</dbReference>
<sequence length="194" mass="20785">MFQQTSGFPITGRQSGMTLLEVLIALMVLSVGILGIASLQMVSLQSTTNSNLNTHAMMLTNDLMERIRANRDAILDNQGRPNLDNYGKAAEVGFPDVGDLVAACYTDTGCTENEMATNDLIQWSESLKQVLPVTTAELTKSAVICLDATPDTAACDGLGSAVKIAFSWSESTLLDRQNADPAATLQTYVTSFEP</sequence>
<feature type="transmembrane region" description="Helical" evidence="1">
    <location>
        <begin position="20"/>
        <end position="42"/>
    </location>
</feature>
<dbReference type="Pfam" id="PF22150">
    <property type="entry name" value="Tt1218-like"/>
    <property type="match status" value="1"/>
</dbReference>
<evidence type="ECO:0000256" key="1">
    <source>
        <dbReference type="SAM" id="Phobius"/>
    </source>
</evidence>
<dbReference type="InterPro" id="IPR054402">
    <property type="entry name" value="Tt1218-like_dom"/>
</dbReference>